<accession>A0ACA9NDH9</accession>
<evidence type="ECO:0000313" key="1">
    <source>
        <dbReference type="EMBL" id="CAG8635758.1"/>
    </source>
</evidence>
<organism evidence="1 2">
    <name type="scientific">Acaulospora colombiana</name>
    <dbReference type="NCBI Taxonomy" id="27376"/>
    <lineage>
        <taxon>Eukaryota</taxon>
        <taxon>Fungi</taxon>
        <taxon>Fungi incertae sedis</taxon>
        <taxon>Mucoromycota</taxon>
        <taxon>Glomeromycotina</taxon>
        <taxon>Glomeromycetes</taxon>
        <taxon>Diversisporales</taxon>
        <taxon>Acaulosporaceae</taxon>
        <taxon>Acaulospora</taxon>
    </lineage>
</organism>
<protein>
    <submittedName>
        <fullName evidence="1">1583_t:CDS:1</fullName>
    </submittedName>
</protein>
<feature type="non-terminal residue" evidence="1">
    <location>
        <position position="47"/>
    </location>
</feature>
<sequence length="47" mass="5686">MIDKKEEKTYQPFQILVSIQRSISDLVSTLDELEAKYFDTYLEEWNK</sequence>
<name>A0ACA9NDH9_9GLOM</name>
<proteinExistence type="predicted"/>
<dbReference type="Proteomes" id="UP000789525">
    <property type="component" value="Unassembled WGS sequence"/>
</dbReference>
<dbReference type="EMBL" id="CAJVPT010018620">
    <property type="protein sequence ID" value="CAG8635758.1"/>
    <property type="molecule type" value="Genomic_DNA"/>
</dbReference>
<gene>
    <name evidence="1" type="ORF">ACOLOM_LOCUS7786</name>
</gene>
<evidence type="ECO:0000313" key="2">
    <source>
        <dbReference type="Proteomes" id="UP000789525"/>
    </source>
</evidence>
<keyword evidence="2" id="KW-1185">Reference proteome</keyword>
<comment type="caution">
    <text evidence="1">The sequence shown here is derived from an EMBL/GenBank/DDBJ whole genome shotgun (WGS) entry which is preliminary data.</text>
</comment>
<reference evidence="1" key="1">
    <citation type="submission" date="2021-06" db="EMBL/GenBank/DDBJ databases">
        <authorList>
            <person name="Kallberg Y."/>
            <person name="Tangrot J."/>
            <person name="Rosling A."/>
        </authorList>
    </citation>
    <scope>NUCLEOTIDE SEQUENCE</scope>
    <source>
        <strain evidence="1">CL356</strain>
    </source>
</reference>